<keyword evidence="4 5" id="KW-0833">Ubl conjugation pathway</keyword>
<comment type="catalytic activity">
    <reaction evidence="1">
        <text>S-ubiquitinyl-[E2 ubiquitin-conjugating enzyme]-L-cysteine + [acceptor protein]-L-lysine = [E2 ubiquitin-conjugating enzyme]-L-cysteine + N(6)-ubiquitinyl-[acceptor protein]-L-lysine.</text>
        <dbReference type="EC" id="2.3.2.26"/>
    </reaction>
</comment>
<dbReference type="FunFam" id="3.30.2160.10:FF:000004">
    <property type="entry name" value="probable E3 ubiquitin-protein ligase HERC4 isoform X1"/>
    <property type="match status" value="1"/>
</dbReference>
<reference evidence="7 8" key="1">
    <citation type="submission" date="2024-11" db="EMBL/GenBank/DDBJ databases">
        <title>Adaptive evolution of stress response genes in parasites aligns with host niche diversity.</title>
        <authorList>
            <person name="Hahn C."/>
            <person name="Resl P."/>
        </authorList>
    </citation>
    <scope>NUCLEOTIDE SEQUENCE [LARGE SCALE GENOMIC DNA]</scope>
    <source>
        <strain evidence="7">EGGRZ-B1_66</strain>
        <tissue evidence="7">Body</tissue>
    </source>
</reference>
<dbReference type="Gene3D" id="3.90.1750.10">
    <property type="entry name" value="Hect, E3 ligase catalytic domains"/>
    <property type="match status" value="1"/>
</dbReference>
<protein>
    <recommendedName>
        <fullName evidence="2">HECT-type E3 ubiquitin transferase</fullName>
        <ecNumber evidence="2">2.3.2.26</ecNumber>
    </recommendedName>
</protein>
<feature type="domain" description="HECT" evidence="6">
    <location>
        <begin position="277"/>
        <end position="489"/>
    </location>
</feature>
<evidence type="ECO:0000313" key="7">
    <source>
        <dbReference type="EMBL" id="KAL3319471.1"/>
    </source>
</evidence>
<evidence type="ECO:0000256" key="4">
    <source>
        <dbReference type="ARBA" id="ARBA00022786"/>
    </source>
</evidence>
<dbReference type="InterPro" id="IPR044611">
    <property type="entry name" value="E3A/B/C-like"/>
</dbReference>
<dbReference type="InterPro" id="IPR000569">
    <property type="entry name" value="HECT_dom"/>
</dbReference>
<evidence type="ECO:0000259" key="6">
    <source>
        <dbReference type="PROSITE" id="PS50237"/>
    </source>
</evidence>
<gene>
    <name evidence="7" type="primary">HECTD2</name>
    <name evidence="7" type="ORF">Ciccas_001864</name>
</gene>
<dbReference type="Gene3D" id="3.30.2160.10">
    <property type="entry name" value="Hect, E3 ligase catalytic domain"/>
    <property type="match status" value="1"/>
</dbReference>
<keyword evidence="8" id="KW-1185">Reference proteome</keyword>
<proteinExistence type="predicted"/>
<evidence type="ECO:0000256" key="2">
    <source>
        <dbReference type="ARBA" id="ARBA00012485"/>
    </source>
</evidence>
<evidence type="ECO:0000256" key="3">
    <source>
        <dbReference type="ARBA" id="ARBA00022679"/>
    </source>
</evidence>
<dbReference type="InterPro" id="IPR035983">
    <property type="entry name" value="Hect_E3_ubiquitin_ligase"/>
</dbReference>
<name>A0ABD2QIV9_9PLAT</name>
<dbReference type="EMBL" id="JBJKFK010000133">
    <property type="protein sequence ID" value="KAL3319471.1"/>
    <property type="molecule type" value="Genomic_DNA"/>
</dbReference>
<evidence type="ECO:0000256" key="5">
    <source>
        <dbReference type="PROSITE-ProRule" id="PRU00104"/>
    </source>
</evidence>
<sequence length="505" mass="57840">MSRATSMPFLAVCGTCGDFYKSRCKHCLKRSDSNPALQSDEEQLTRLLEIIKFSLISSYKHHFHSDKDAARSFDKFSQLLHDKACWNTDNKFFLVTMSRAMIVAIEPHKRTDLVTLFRTLHDKELRDLIAVTQEALTAALVEEAASDGSHLAKAWWISTLVKALHIYHEAGVGIEKELFVNALFDTKDLSLELRYLCRQRLRLGFNLCSFPFVLSIKAKQKLLEDYCVNEMIEEAKNAIKSSLDETRSIPVLKDLFLNIHVNRKSILMDSAQELLQNKGLYKRKLRVHFSGEEGLDMGGLTKEWFLLLMKELCNPVNGIFHQEEGNVSWFIPHEHCSPSRNDEPDKHYLLGLIMGLAMYNSNNLDTHLPKVFFKKLLSFTKPQLVQFDLDDLQDLSPVLHRNLTSLFQFEGDIEEEFGVSFQVIYLDPNGAQCTHQLKQNGSNILVTQSNKAEYISCYVNWIINESTSRQFTAIYSGIRSVIPNEYLQVKLLFSSHSSLSIESIL</sequence>
<dbReference type="Pfam" id="PF00632">
    <property type="entry name" value="HECT"/>
    <property type="match status" value="1"/>
</dbReference>
<dbReference type="Proteomes" id="UP001626550">
    <property type="component" value="Unassembled WGS sequence"/>
</dbReference>
<evidence type="ECO:0000313" key="8">
    <source>
        <dbReference type="Proteomes" id="UP001626550"/>
    </source>
</evidence>
<evidence type="ECO:0000256" key="1">
    <source>
        <dbReference type="ARBA" id="ARBA00000885"/>
    </source>
</evidence>
<comment type="caution">
    <text evidence="7">The sequence shown here is derived from an EMBL/GenBank/DDBJ whole genome shotgun (WGS) entry which is preliminary data.</text>
</comment>
<dbReference type="SMART" id="SM00119">
    <property type="entry name" value="HECTc"/>
    <property type="match status" value="1"/>
</dbReference>
<dbReference type="GO" id="GO:0061630">
    <property type="term" value="F:ubiquitin protein ligase activity"/>
    <property type="evidence" value="ECO:0007669"/>
    <property type="project" value="UniProtKB-EC"/>
</dbReference>
<dbReference type="AlphaFoldDB" id="A0ABD2QIV9"/>
<dbReference type="EC" id="2.3.2.26" evidence="2"/>
<dbReference type="PANTHER" id="PTHR45700:SF8">
    <property type="entry name" value="HECT-TYPE E3 UBIQUITIN TRANSFERASE"/>
    <property type="match status" value="1"/>
</dbReference>
<comment type="caution">
    <text evidence="5">Lacks conserved residue(s) required for the propagation of feature annotation.</text>
</comment>
<keyword evidence="3" id="KW-0808">Transferase</keyword>
<accession>A0ABD2QIV9</accession>
<organism evidence="7 8">
    <name type="scientific">Cichlidogyrus casuarinus</name>
    <dbReference type="NCBI Taxonomy" id="1844966"/>
    <lineage>
        <taxon>Eukaryota</taxon>
        <taxon>Metazoa</taxon>
        <taxon>Spiralia</taxon>
        <taxon>Lophotrochozoa</taxon>
        <taxon>Platyhelminthes</taxon>
        <taxon>Monogenea</taxon>
        <taxon>Monopisthocotylea</taxon>
        <taxon>Dactylogyridea</taxon>
        <taxon>Ancyrocephalidae</taxon>
        <taxon>Cichlidogyrus</taxon>
    </lineage>
</organism>
<dbReference type="PANTHER" id="PTHR45700">
    <property type="entry name" value="UBIQUITIN-PROTEIN LIGASE E3C"/>
    <property type="match status" value="1"/>
</dbReference>
<dbReference type="SUPFAM" id="SSF56204">
    <property type="entry name" value="Hect, E3 ligase catalytic domain"/>
    <property type="match status" value="1"/>
</dbReference>
<dbReference type="PROSITE" id="PS50237">
    <property type="entry name" value="HECT"/>
    <property type="match status" value="1"/>
</dbReference>